<reference evidence="2" key="1">
    <citation type="submission" date="2017-02" db="UniProtKB">
        <authorList>
            <consortium name="WormBaseParasite"/>
        </authorList>
    </citation>
    <scope>IDENTIFICATION</scope>
</reference>
<protein>
    <submittedName>
        <fullName evidence="2">Ovule protein</fullName>
    </submittedName>
</protein>
<proteinExistence type="predicted"/>
<dbReference type="Proteomes" id="UP000036681">
    <property type="component" value="Unplaced"/>
</dbReference>
<accession>A0A0M3HYS8</accession>
<dbReference type="AlphaFoldDB" id="A0A0M3HYS8"/>
<evidence type="ECO:0000313" key="2">
    <source>
        <dbReference type="WBParaSite" id="ALUE_0000872701-mRNA-1"/>
    </source>
</evidence>
<evidence type="ECO:0000313" key="1">
    <source>
        <dbReference type="Proteomes" id="UP000036681"/>
    </source>
</evidence>
<sequence>MLITSATGYIPSERRKSGEIIILLEENSTNSRHPSLCCLLLSLCCFLPPLPSSYPESMGRIQPNIHTHTAKIIIPFAGRHAVFSVA</sequence>
<organism evidence="1 2">
    <name type="scientific">Ascaris lumbricoides</name>
    <name type="common">Giant roundworm</name>
    <dbReference type="NCBI Taxonomy" id="6252"/>
    <lineage>
        <taxon>Eukaryota</taxon>
        <taxon>Metazoa</taxon>
        <taxon>Ecdysozoa</taxon>
        <taxon>Nematoda</taxon>
        <taxon>Chromadorea</taxon>
        <taxon>Rhabditida</taxon>
        <taxon>Spirurina</taxon>
        <taxon>Ascaridomorpha</taxon>
        <taxon>Ascaridoidea</taxon>
        <taxon>Ascarididae</taxon>
        <taxon>Ascaris</taxon>
    </lineage>
</organism>
<name>A0A0M3HYS8_ASCLU</name>
<keyword evidence="1" id="KW-1185">Reference proteome</keyword>
<dbReference type="WBParaSite" id="ALUE_0000872701-mRNA-1">
    <property type="protein sequence ID" value="ALUE_0000872701-mRNA-1"/>
    <property type="gene ID" value="ALUE_0000872701"/>
</dbReference>